<reference evidence="6" key="1">
    <citation type="journal article" date="2014" name="Int. J. Syst. Evol. Microbiol.">
        <title>Complete genome sequence of Corynebacterium casei LMG S-19264T (=DSM 44701T), isolated from a smear-ripened cheese.</title>
        <authorList>
            <consortium name="US DOE Joint Genome Institute (JGI-PGF)"/>
            <person name="Walter F."/>
            <person name="Albersmeier A."/>
            <person name="Kalinowski J."/>
            <person name="Ruckert C."/>
        </authorList>
    </citation>
    <scope>NUCLEOTIDE SEQUENCE</scope>
    <source>
        <strain evidence="6">CCM 8606</strain>
    </source>
</reference>
<name>A0A8J3AQ11_9BIFI</name>
<keyword evidence="2" id="KW-0645">Protease</keyword>
<accession>A0A8J3AQ11</accession>
<proteinExistence type="inferred from homology"/>
<evidence type="ECO:0000256" key="3">
    <source>
        <dbReference type="ARBA" id="ARBA00022801"/>
    </source>
</evidence>
<gene>
    <name evidence="6" type="ORF">GCM10007377_10460</name>
</gene>
<dbReference type="SUPFAM" id="SSF54001">
    <property type="entry name" value="Cysteine proteinases"/>
    <property type="match status" value="1"/>
</dbReference>
<dbReference type="Proteomes" id="UP000619536">
    <property type="component" value="Unassembled WGS sequence"/>
</dbReference>
<dbReference type="InterPro" id="IPR051202">
    <property type="entry name" value="Peptidase_C40"/>
</dbReference>
<keyword evidence="7" id="KW-1185">Reference proteome</keyword>
<evidence type="ECO:0000259" key="5">
    <source>
        <dbReference type="PROSITE" id="PS51935"/>
    </source>
</evidence>
<comment type="similarity">
    <text evidence="1">Belongs to the peptidase C40 family.</text>
</comment>
<evidence type="ECO:0000256" key="1">
    <source>
        <dbReference type="ARBA" id="ARBA00007074"/>
    </source>
</evidence>
<dbReference type="PANTHER" id="PTHR47053">
    <property type="entry name" value="MUREIN DD-ENDOPEPTIDASE MEPH-RELATED"/>
    <property type="match status" value="1"/>
</dbReference>
<dbReference type="AlphaFoldDB" id="A0A8J3AQ11"/>
<dbReference type="PANTHER" id="PTHR47053:SF1">
    <property type="entry name" value="MUREIN DD-ENDOPEPTIDASE MEPH-RELATED"/>
    <property type="match status" value="1"/>
</dbReference>
<dbReference type="PROSITE" id="PS51935">
    <property type="entry name" value="NLPC_P60"/>
    <property type="match status" value="1"/>
</dbReference>
<reference evidence="6" key="2">
    <citation type="submission" date="2020-09" db="EMBL/GenBank/DDBJ databases">
        <authorList>
            <person name="Sun Q."/>
            <person name="Sedlacek I."/>
        </authorList>
    </citation>
    <scope>NUCLEOTIDE SEQUENCE</scope>
    <source>
        <strain evidence="6">CCM 8606</strain>
    </source>
</reference>
<evidence type="ECO:0000313" key="7">
    <source>
        <dbReference type="Proteomes" id="UP000619536"/>
    </source>
</evidence>
<dbReference type="InterPro" id="IPR000064">
    <property type="entry name" value="NLP_P60_dom"/>
</dbReference>
<dbReference type="GO" id="GO:0008234">
    <property type="term" value="F:cysteine-type peptidase activity"/>
    <property type="evidence" value="ECO:0007669"/>
    <property type="project" value="UniProtKB-KW"/>
</dbReference>
<dbReference type="EMBL" id="BMDH01000002">
    <property type="protein sequence ID" value="GGI14343.1"/>
    <property type="molecule type" value="Genomic_DNA"/>
</dbReference>
<evidence type="ECO:0000256" key="4">
    <source>
        <dbReference type="ARBA" id="ARBA00022807"/>
    </source>
</evidence>
<comment type="caution">
    <text evidence="6">The sequence shown here is derived from an EMBL/GenBank/DDBJ whole genome shotgun (WGS) entry which is preliminary data.</text>
</comment>
<keyword evidence="3" id="KW-0378">Hydrolase</keyword>
<dbReference type="Gene3D" id="3.90.1720.10">
    <property type="entry name" value="endopeptidase domain like (from Nostoc punctiforme)"/>
    <property type="match status" value="1"/>
</dbReference>
<sequence>MLAALTLTAGIVPAATAVQDAPVVSASRSFKGVQSRDAKLLDEAVSVKVDANYGGIESLSVPQTKSQAEKDAEAQAQRALEAAQAAQAAQQAAQAASRSAARQAASAAVELPASASGSAVVSTAMQYLGAPYVFGGTTPAGWDCSGFTSYVFRQFGLEIGRTDAAQRAYGQSHGVRVSNPQPGDLMWMPGHVGIYIGGGKMIHAATPSSGTLIESTSWASFEYYRLIQ</sequence>
<evidence type="ECO:0000256" key="2">
    <source>
        <dbReference type="ARBA" id="ARBA00022670"/>
    </source>
</evidence>
<dbReference type="GO" id="GO:0006508">
    <property type="term" value="P:proteolysis"/>
    <property type="evidence" value="ECO:0007669"/>
    <property type="project" value="UniProtKB-KW"/>
</dbReference>
<keyword evidence="4" id="KW-0788">Thiol protease</keyword>
<dbReference type="InterPro" id="IPR038765">
    <property type="entry name" value="Papain-like_cys_pep_sf"/>
</dbReference>
<dbReference type="Pfam" id="PF00877">
    <property type="entry name" value="NLPC_P60"/>
    <property type="match status" value="1"/>
</dbReference>
<evidence type="ECO:0000313" key="6">
    <source>
        <dbReference type="EMBL" id="GGI14343.1"/>
    </source>
</evidence>
<feature type="domain" description="NlpC/P60" evidence="5">
    <location>
        <begin position="114"/>
        <end position="228"/>
    </location>
</feature>
<protein>
    <recommendedName>
        <fullName evidence="5">NlpC/P60 domain-containing protein</fullName>
    </recommendedName>
</protein>
<organism evidence="6 7">
    <name type="scientific">Galliscardovia ingluviei</name>
    <dbReference type="NCBI Taxonomy" id="1769422"/>
    <lineage>
        <taxon>Bacteria</taxon>
        <taxon>Bacillati</taxon>
        <taxon>Actinomycetota</taxon>
        <taxon>Actinomycetes</taxon>
        <taxon>Bifidobacteriales</taxon>
        <taxon>Bifidobacteriaceae</taxon>
        <taxon>Galliscardovia</taxon>
    </lineage>
</organism>